<name>A0AA40FBB7_9PEZI</name>
<dbReference type="AlphaFoldDB" id="A0AA40FBB7"/>
<evidence type="ECO:0000313" key="2">
    <source>
        <dbReference type="EMBL" id="KAK0754525.1"/>
    </source>
</evidence>
<evidence type="ECO:0000313" key="3">
    <source>
        <dbReference type="Proteomes" id="UP001172155"/>
    </source>
</evidence>
<feature type="region of interest" description="Disordered" evidence="1">
    <location>
        <begin position="33"/>
        <end position="82"/>
    </location>
</feature>
<protein>
    <submittedName>
        <fullName evidence="2">Uncharacterized protein</fullName>
    </submittedName>
</protein>
<keyword evidence="3" id="KW-1185">Reference proteome</keyword>
<gene>
    <name evidence="2" type="ORF">B0T18DRAFT_386386</name>
</gene>
<proteinExistence type="predicted"/>
<reference evidence="2" key="1">
    <citation type="submission" date="2023-06" db="EMBL/GenBank/DDBJ databases">
        <title>Genome-scale phylogeny and comparative genomics of the fungal order Sordariales.</title>
        <authorList>
            <consortium name="Lawrence Berkeley National Laboratory"/>
            <person name="Hensen N."/>
            <person name="Bonometti L."/>
            <person name="Westerberg I."/>
            <person name="Brannstrom I.O."/>
            <person name="Guillou S."/>
            <person name="Cros-Aarteil S."/>
            <person name="Calhoun S."/>
            <person name="Haridas S."/>
            <person name="Kuo A."/>
            <person name="Mondo S."/>
            <person name="Pangilinan J."/>
            <person name="Riley R."/>
            <person name="LaButti K."/>
            <person name="Andreopoulos B."/>
            <person name="Lipzen A."/>
            <person name="Chen C."/>
            <person name="Yanf M."/>
            <person name="Daum C."/>
            <person name="Ng V."/>
            <person name="Clum A."/>
            <person name="Steindorff A."/>
            <person name="Ohm R."/>
            <person name="Martin F."/>
            <person name="Silar P."/>
            <person name="Natvig D."/>
            <person name="Lalanne C."/>
            <person name="Gautier V."/>
            <person name="Ament-velasquez S.L."/>
            <person name="Kruys A."/>
            <person name="Hutchinson M.I."/>
            <person name="Powell A.J."/>
            <person name="Barry K."/>
            <person name="Miller A.N."/>
            <person name="Grigoriev I.V."/>
            <person name="Debuchy R."/>
            <person name="Gladieux P."/>
            <person name="Thoren M.H."/>
            <person name="Johannesson H."/>
        </authorList>
    </citation>
    <scope>NUCLEOTIDE SEQUENCE</scope>
    <source>
        <strain evidence="2">SMH3187-1</strain>
    </source>
</reference>
<accession>A0AA40FBB7</accession>
<organism evidence="2 3">
    <name type="scientific">Schizothecium vesticola</name>
    <dbReference type="NCBI Taxonomy" id="314040"/>
    <lineage>
        <taxon>Eukaryota</taxon>
        <taxon>Fungi</taxon>
        <taxon>Dikarya</taxon>
        <taxon>Ascomycota</taxon>
        <taxon>Pezizomycotina</taxon>
        <taxon>Sordariomycetes</taxon>
        <taxon>Sordariomycetidae</taxon>
        <taxon>Sordariales</taxon>
        <taxon>Schizotheciaceae</taxon>
        <taxon>Schizothecium</taxon>
    </lineage>
</organism>
<comment type="caution">
    <text evidence="2">The sequence shown here is derived from an EMBL/GenBank/DDBJ whole genome shotgun (WGS) entry which is preliminary data.</text>
</comment>
<evidence type="ECO:0000256" key="1">
    <source>
        <dbReference type="SAM" id="MobiDB-lite"/>
    </source>
</evidence>
<dbReference type="Proteomes" id="UP001172155">
    <property type="component" value="Unassembled WGS sequence"/>
</dbReference>
<sequence>MTSSRPRLDFGTLPPLGPQRRLISRILNQSWLSTSRQGRRSPNHLPRLPWFRRPTFPGQTRVPASDDEAARQSPAWIGGTIPHTGTSMASMRLAPLRIHHWAKCDGPVISSGRLAQGYVSTSNNRFWMDQSIASGDDEDCPQPSHYSGKPCLWIPISRRMSPKPRPTASITLSELFSTRPNLETVDCSQQTREQMRVGIETITIEAVPGSSLREKAGNYPSARLETGQVVARGYSKLDDFQFGRLATFRSIPSRLADDKTQHSPMGSFDFDKREIALYRY</sequence>
<dbReference type="EMBL" id="JAUKUD010000001">
    <property type="protein sequence ID" value="KAK0754525.1"/>
    <property type="molecule type" value="Genomic_DNA"/>
</dbReference>